<name>A0A411HH22_9GAMM</name>
<sequence>MRLYHHPVSSNSRRVVMAAQQLGVPLELVFIDLATAEGRIPLRAINPNEKVPVLEDGDFLLWESCAIMQYLADKTPGQTLYSTEARARADINRWLFWGSQHFAPAVGIFGWENFIKPMIGAGEPNPLELQRGGLLFAQFAKVLDDHLADRDWVSGSILTLADFCIASTLAYIEESKLPIAEYKNVLTWLARVQALDAWKKTSF</sequence>
<proteinExistence type="predicted"/>
<dbReference type="EMBL" id="CP035704">
    <property type="protein sequence ID" value="QBB69793.1"/>
    <property type="molecule type" value="Genomic_DNA"/>
</dbReference>
<protein>
    <submittedName>
        <fullName evidence="3">Glutathione S-transferase family protein</fullName>
    </submittedName>
</protein>
<dbReference type="SUPFAM" id="SSF52833">
    <property type="entry name" value="Thioredoxin-like"/>
    <property type="match status" value="1"/>
</dbReference>
<dbReference type="CDD" id="cd00570">
    <property type="entry name" value="GST_N_family"/>
    <property type="match status" value="1"/>
</dbReference>
<dbReference type="InterPro" id="IPR036249">
    <property type="entry name" value="Thioredoxin-like_sf"/>
</dbReference>
<dbReference type="InterPro" id="IPR036282">
    <property type="entry name" value="Glutathione-S-Trfase_C_sf"/>
</dbReference>
<feature type="domain" description="GST C-terminal" evidence="2">
    <location>
        <begin position="84"/>
        <end position="203"/>
    </location>
</feature>
<gene>
    <name evidence="3" type="ORF">ELE36_05070</name>
</gene>
<dbReference type="PROSITE" id="PS50404">
    <property type="entry name" value="GST_NTER"/>
    <property type="match status" value="1"/>
</dbReference>
<dbReference type="GO" id="GO:0016740">
    <property type="term" value="F:transferase activity"/>
    <property type="evidence" value="ECO:0007669"/>
    <property type="project" value="UniProtKB-KW"/>
</dbReference>
<dbReference type="OrthoDB" id="5958450at2"/>
<evidence type="ECO:0000313" key="4">
    <source>
        <dbReference type="Proteomes" id="UP000291562"/>
    </source>
</evidence>
<dbReference type="PANTHER" id="PTHR44051:SF8">
    <property type="entry name" value="GLUTATHIONE S-TRANSFERASE GSTA"/>
    <property type="match status" value="1"/>
</dbReference>
<feature type="domain" description="GST N-terminal" evidence="1">
    <location>
        <begin position="1"/>
        <end position="79"/>
    </location>
</feature>
<dbReference type="Gene3D" id="3.40.30.10">
    <property type="entry name" value="Glutaredoxin"/>
    <property type="match status" value="1"/>
</dbReference>
<evidence type="ECO:0000313" key="3">
    <source>
        <dbReference type="EMBL" id="QBB69793.1"/>
    </source>
</evidence>
<dbReference type="Pfam" id="PF13410">
    <property type="entry name" value="GST_C_2"/>
    <property type="match status" value="1"/>
</dbReference>
<dbReference type="Gene3D" id="1.20.1050.10">
    <property type="match status" value="1"/>
</dbReference>
<evidence type="ECO:0000259" key="1">
    <source>
        <dbReference type="PROSITE" id="PS50404"/>
    </source>
</evidence>
<dbReference type="PROSITE" id="PS50405">
    <property type="entry name" value="GST_CTER"/>
    <property type="match status" value="1"/>
</dbReference>
<dbReference type="Pfam" id="PF13417">
    <property type="entry name" value="GST_N_3"/>
    <property type="match status" value="1"/>
</dbReference>
<dbReference type="InterPro" id="IPR004045">
    <property type="entry name" value="Glutathione_S-Trfase_N"/>
</dbReference>
<dbReference type="Proteomes" id="UP000291562">
    <property type="component" value="Chromosome"/>
</dbReference>
<dbReference type="PANTHER" id="PTHR44051">
    <property type="entry name" value="GLUTATHIONE S-TRANSFERASE-RELATED"/>
    <property type="match status" value="1"/>
</dbReference>
<dbReference type="SUPFAM" id="SSF47616">
    <property type="entry name" value="GST C-terminal domain-like"/>
    <property type="match status" value="1"/>
</dbReference>
<keyword evidence="4" id="KW-1185">Reference proteome</keyword>
<accession>A0A411HH22</accession>
<dbReference type="SFLD" id="SFLDS00019">
    <property type="entry name" value="Glutathione_Transferase_(cytos"/>
    <property type="match status" value="1"/>
</dbReference>
<dbReference type="RefSeq" id="WP_129832053.1">
    <property type="nucleotide sequence ID" value="NZ_CP035704.1"/>
</dbReference>
<evidence type="ECO:0000259" key="2">
    <source>
        <dbReference type="PROSITE" id="PS50405"/>
    </source>
</evidence>
<keyword evidence="3" id="KW-0808">Transferase</keyword>
<dbReference type="InterPro" id="IPR040079">
    <property type="entry name" value="Glutathione_S-Trfase"/>
</dbReference>
<dbReference type="KEGG" id="xbc:ELE36_05070"/>
<dbReference type="AlphaFoldDB" id="A0A411HH22"/>
<reference evidence="3 4" key="1">
    <citation type="submission" date="2019-01" db="EMBL/GenBank/DDBJ databases">
        <title>Pseudolysobacter antarctica gen. nov., sp. nov., isolated from Fildes Peninsula, Antarctica.</title>
        <authorList>
            <person name="Wei Z."/>
            <person name="Peng F."/>
        </authorList>
    </citation>
    <scope>NUCLEOTIDE SEQUENCE [LARGE SCALE GENOMIC DNA]</scope>
    <source>
        <strain evidence="3 4">AQ6-296</strain>
    </source>
</reference>
<organism evidence="3 4">
    <name type="scientific">Pseudolysobacter antarcticus</name>
    <dbReference type="NCBI Taxonomy" id="2511995"/>
    <lineage>
        <taxon>Bacteria</taxon>
        <taxon>Pseudomonadati</taxon>
        <taxon>Pseudomonadota</taxon>
        <taxon>Gammaproteobacteria</taxon>
        <taxon>Lysobacterales</taxon>
        <taxon>Rhodanobacteraceae</taxon>
        <taxon>Pseudolysobacter</taxon>
    </lineage>
</organism>
<dbReference type="InterPro" id="IPR010987">
    <property type="entry name" value="Glutathione-S-Trfase_C-like"/>
</dbReference>
<dbReference type="SFLD" id="SFLDG00358">
    <property type="entry name" value="Main_(cytGST)"/>
    <property type="match status" value="1"/>
</dbReference>